<evidence type="ECO:0000256" key="1">
    <source>
        <dbReference type="ARBA" id="ARBA00005742"/>
    </source>
</evidence>
<dbReference type="GeneTree" id="ENSGT00940000154284"/>
<dbReference type="InterPro" id="IPR038219">
    <property type="entry name" value="Sep15/SelM_sf"/>
</dbReference>
<dbReference type="InterPro" id="IPR036249">
    <property type="entry name" value="Thioredoxin-like_sf"/>
</dbReference>
<dbReference type="InterPro" id="IPR014912">
    <property type="entry name" value="Sep15_SelM_dom"/>
</dbReference>
<keyword evidence="3" id="KW-0712">Selenocysteine</keyword>
<dbReference type="Pfam" id="PF08806">
    <property type="entry name" value="Sep15_SelM"/>
    <property type="match status" value="1"/>
</dbReference>
<dbReference type="Ensembl" id="ENSAMET00000050026.1">
    <property type="protein sequence ID" value="ENSAMEP00000025318.1"/>
    <property type="gene ID" value="ENSAMEG00000024542.1"/>
</dbReference>
<protein>
    <recommendedName>
        <fullName evidence="4">Selenoprotein M</fullName>
    </recommendedName>
</protein>
<evidence type="ECO:0000256" key="3">
    <source>
        <dbReference type="ARBA" id="ARBA00022933"/>
    </source>
</evidence>
<dbReference type="InParanoid" id="A0A7N5JH37"/>
<evidence type="ECO:0000313" key="8">
    <source>
        <dbReference type="Ensembl" id="ENSAMEP00000025318.1"/>
    </source>
</evidence>
<dbReference type="GO" id="GO:0016491">
    <property type="term" value="F:oxidoreductase activity"/>
    <property type="evidence" value="ECO:0007669"/>
    <property type="project" value="TreeGrafter"/>
</dbReference>
<dbReference type="AlphaFoldDB" id="A0A7N5JH37"/>
<evidence type="ECO:0000256" key="2">
    <source>
        <dbReference type="ARBA" id="ARBA00022729"/>
    </source>
</evidence>
<dbReference type="SUPFAM" id="SSF52833">
    <property type="entry name" value="Thioredoxin-like"/>
    <property type="match status" value="1"/>
</dbReference>
<feature type="chain" id="PRO_5030767662" description="Selenoprotein M" evidence="6">
    <location>
        <begin position="28"/>
        <end position="137"/>
    </location>
</feature>
<dbReference type="PANTHER" id="PTHR13077">
    <property type="entry name" value="SELENOPROTEIN F"/>
    <property type="match status" value="1"/>
</dbReference>
<dbReference type="GO" id="GO:0005788">
    <property type="term" value="C:endoplasmic reticulum lumen"/>
    <property type="evidence" value="ECO:0007669"/>
    <property type="project" value="TreeGrafter"/>
</dbReference>
<dbReference type="InterPro" id="IPR039992">
    <property type="entry name" value="Sep15_SelM"/>
</dbReference>
<feature type="domain" description="Selenoprotein F/M" evidence="7">
    <location>
        <begin position="42"/>
        <end position="101"/>
    </location>
</feature>
<keyword evidence="9" id="KW-1185">Reference proteome</keyword>
<evidence type="ECO:0000259" key="7">
    <source>
        <dbReference type="Pfam" id="PF08806"/>
    </source>
</evidence>
<feature type="signal peptide" evidence="6">
    <location>
        <begin position="1"/>
        <end position="27"/>
    </location>
</feature>
<name>A0A7N5JH37_AILME</name>
<evidence type="ECO:0000256" key="6">
    <source>
        <dbReference type="SAM" id="SignalP"/>
    </source>
</evidence>
<reference evidence="8" key="2">
    <citation type="submission" date="2025-08" db="UniProtKB">
        <authorList>
            <consortium name="Ensembl"/>
        </authorList>
    </citation>
    <scope>IDENTIFICATION</scope>
</reference>
<keyword evidence="2 6" id="KW-0732">Signal</keyword>
<dbReference type="Proteomes" id="UP000008912">
    <property type="component" value="Unassembled WGS sequence"/>
</dbReference>
<sequence length="137" mass="15027">MGRTAGPAAAALLLGVVLLSAAGPLSAFEVDWSRLEGLARGKVKAFITEDLPLYHNLDMKHLPGSDPELILLNHKYEELQRIPLSEMSREEINRLVQELGFYRKEKPDSPVPDEFLLAPAKRPPGGPEESSDHFSGG</sequence>
<feature type="region of interest" description="Disordered" evidence="5">
    <location>
        <begin position="105"/>
        <end position="137"/>
    </location>
</feature>
<dbReference type="Gene3D" id="3.40.30.50">
    <property type="entry name" value="Sep15/SelM thioredoxin-like domain, active-site redox motif"/>
    <property type="match status" value="1"/>
</dbReference>
<reference evidence="8 9" key="1">
    <citation type="journal article" date="2010" name="Nature">
        <title>The sequence and de novo assembly of the giant panda genome.</title>
        <authorList>
            <person name="Li R."/>
            <person name="Fan W."/>
            <person name="Tian G."/>
            <person name="Zhu H."/>
            <person name="He L."/>
            <person name="Cai J."/>
            <person name="Huang Q."/>
            <person name="Cai Q."/>
            <person name="Li B."/>
            <person name="Bai Y."/>
            <person name="Zhang Z."/>
            <person name="Zhang Y."/>
            <person name="Wang W."/>
            <person name="Li J."/>
            <person name="Wei F."/>
            <person name="Li H."/>
            <person name="Jian M."/>
            <person name="Li J."/>
            <person name="Zhang Z."/>
            <person name="Nielsen R."/>
            <person name="Li D."/>
            <person name="Gu W."/>
            <person name="Yang Z."/>
            <person name="Xuan Z."/>
            <person name="Ryder O.A."/>
            <person name="Leung F.C."/>
            <person name="Zhou Y."/>
            <person name="Cao J."/>
            <person name="Sun X."/>
            <person name="Fu Y."/>
            <person name="Fang X."/>
            <person name="Guo X."/>
            <person name="Wang B."/>
            <person name="Hou R."/>
            <person name="Shen F."/>
            <person name="Mu B."/>
            <person name="Ni P."/>
            <person name="Lin R."/>
            <person name="Qian W."/>
            <person name="Wang G."/>
            <person name="Yu C."/>
            <person name="Nie W."/>
            <person name="Wang J."/>
            <person name="Wu Z."/>
            <person name="Liang H."/>
            <person name="Min J."/>
            <person name="Wu Q."/>
            <person name="Cheng S."/>
            <person name="Ruan J."/>
            <person name="Wang M."/>
            <person name="Shi Z."/>
            <person name="Wen M."/>
            <person name="Liu B."/>
            <person name="Ren X."/>
            <person name="Zheng H."/>
            <person name="Dong D."/>
            <person name="Cook K."/>
            <person name="Shan G."/>
            <person name="Zhang H."/>
            <person name="Kosiol C."/>
            <person name="Xie X."/>
            <person name="Lu Z."/>
            <person name="Zheng H."/>
            <person name="Li Y."/>
            <person name="Steiner C.C."/>
            <person name="Lam T.T."/>
            <person name="Lin S."/>
            <person name="Zhang Q."/>
            <person name="Li G."/>
            <person name="Tian J."/>
            <person name="Gong T."/>
            <person name="Liu H."/>
            <person name="Zhang D."/>
            <person name="Fang L."/>
            <person name="Ye C."/>
            <person name="Zhang J."/>
            <person name="Hu W."/>
            <person name="Xu A."/>
            <person name="Ren Y."/>
            <person name="Zhang G."/>
            <person name="Bruford M.W."/>
            <person name="Li Q."/>
            <person name="Ma L."/>
            <person name="Guo Y."/>
            <person name="An N."/>
            <person name="Hu Y."/>
            <person name="Zheng Y."/>
            <person name="Shi Y."/>
            <person name="Li Z."/>
            <person name="Liu Q."/>
            <person name="Chen Y."/>
            <person name="Zhao J."/>
            <person name="Qu N."/>
            <person name="Zhao S."/>
            <person name="Tian F."/>
            <person name="Wang X."/>
            <person name="Wang H."/>
            <person name="Xu L."/>
            <person name="Liu X."/>
            <person name="Vinar T."/>
            <person name="Wang Y."/>
            <person name="Lam T.W."/>
            <person name="Yiu S.M."/>
            <person name="Liu S."/>
            <person name="Zhang H."/>
            <person name="Li D."/>
            <person name="Huang Y."/>
            <person name="Wang X."/>
            <person name="Yang G."/>
            <person name="Jiang Z."/>
            <person name="Wang J."/>
            <person name="Qin N."/>
            <person name="Li L."/>
            <person name="Li J."/>
            <person name="Bolund L."/>
            <person name="Kristiansen K."/>
            <person name="Wong G.K."/>
            <person name="Olson M."/>
            <person name="Zhang X."/>
            <person name="Li S."/>
            <person name="Yang H."/>
            <person name="Wang J."/>
            <person name="Wang J."/>
        </authorList>
    </citation>
    <scope>NUCLEOTIDE SEQUENCE [LARGE SCALE GENOMIC DNA]</scope>
</reference>
<comment type="similarity">
    <text evidence="1">Belongs to the selenoprotein M/F family.</text>
</comment>
<reference evidence="8" key="3">
    <citation type="submission" date="2025-09" db="UniProtKB">
        <authorList>
            <consortium name="Ensembl"/>
        </authorList>
    </citation>
    <scope>IDENTIFICATION</scope>
</reference>
<evidence type="ECO:0000313" key="9">
    <source>
        <dbReference type="Proteomes" id="UP000008912"/>
    </source>
</evidence>
<dbReference type="PANTHER" id="PTHR13077:SF7">
    <property type="entry name" value="SELENOPROTEIN M"/>
    <property type="match status" value="1"/>
</dbReference>
<accession>A0A7N5JH37</accession>
<evidence type="ECO:0000256" key="4">
    <source>
        <dbReference type="ARBA" id="ARBA00040773"/>
    </source>
</evidence>
<organism evidence="8 9">
    <name type="scientific">Ailuropoda melanoleuca</name>
    <name type="common">Giant panda</name>
    <dbReference type="NCBI Taxonomy" id="9646"/>
    <lineage>
        <taxon>Eukaryota</taxon>
        <taxon>Metazoa</taxon>
        <taxon>Chordata</taxon>
        <taxon>Craniata</taxon>
        <taxon>Vertebrata</taxon>
        <taxon>Euteleostomi</taxon>
        <taxon>Mammalia</taxon>
        <taxon>Eutheria</taxon>
        <taxon>Laurasiatheria</taxon>
        <taxon>Carnivora</taxon>
        <taxon>Caniformia</taxon>
        <taxon>Ursidae</taxon>
        <taxon>Ailuropoda</taxon>
    </lineage>
</organism>
<proteinExistence type="inferred from homology"/>
<evidence type="ECO:0000256" key="5">
    <source>
        <dbReference type="SAM" id="MobiDB-lite"/>
    </source>
</evidence>